<name>Q4UHB5_THEAN</name>
<dbReference type="InterPro" id="IPR012677">
    <property type="entry name" value="Nucleotide-bd_a/b_plait_sf"/>
</dbReference>
<sequence>MNVKERNIKLFVGNLPFDAVEDDIRVFLHGCGQIRYLSIRRDPHTNRSRGYAHLEYRTEPECIEAFKRLLGKEIRGRPIKIDFCDDVYRKKYPELTSDSIFVKDKPTSVNPDSRKFQGPVVPPPPPQIPIIPITQPNLGIQITQPIPIPQTIPVPPIIPTPPVPPSLVTLSPLSGLNPLTGIPNPPPIPNLTGLVNLPVTHSVPIVPELTVEPKRPRSDIELLIDNGKIVNNDLFYIIKNMSMLDVFKLVKKIDNLMEKSPNTARSILNSNHSMRSALIHAKLLLGYKDLKFSNLTTANHTHIFDYFLTKFRPTTFINTSISEKFPLYCAFRSLTSTQELDLGIEKLHDLVTRDGFVVDDKVLEWSKNLDFKQEIIDYETLLKSVEIFYKLNEPESISEILNHFSKDIHYIPTEILTQLTKFCFRKLNNTELTLKLQSELYSRIVDFGLKPDINTVESLLYCTNFIKDYSIVYQTLESVMECKNIINYGSLFKVLKLYHFYLSSNNSIEGFMDNIIITLKELNHDSGKNLVNCLRYLLKIRNYVDFDLDKISSTFVDYEYNLKDLVMILRDIHNSDYLIPESIYSPIITSSFSMLTELPKDSVVSMLKFLSKHEVKLIEDQKDLLNLNLRIHLNTCNFTTSDVLNALSYYSNPNYTHPHTVNKLYTYFINKMSKEKDEISDINFEIYVLSKFVLYFNDQNKLNNLTVKRYLRVINWNYLALTDRSISYCFYVLYKIDRNPLRLVQKLLPILNSNKDRYKPIDLVQLLLFFTRFRNQHFFPVLVSRVQQKILDQEFSPKQLVIVCKCLYNYKKIFVSNLFTQVNSKINQMTPSQVCTIFNLYTKTKLNNKVLINNLNEIISNNLNNLNHKDFVRLLLPIKRGYINDKLVIDEVKRQNLEPWHYFDVFDEVPELDLDDDQIIKCILSLSQKSRSEEFDKFARFLYEKMFKIVPKLSKSQVSSILASIHSYGYTKPKINRLLTSALKKTSVTQESKNIKGEDINSQIFRFFRHISKGPPHLDKIHSN</sequence>
<evidence type="ECO:0000313" key="4">
    <source>
        <dbReference type="Proteomes" id="UP000001950"/>
    </source>
</evidence>
<dbReference type="InParanoid" id="Q4UHB5"/>
<dbReference type="PROSITE" id="PS50102">
    <property type="entry name" value="RRM"/>
    <property type="match status" value="1"/>
</dbReference>
<dbReference type="GeneID" id="3864233"/>
<accession>Q4UHB5</accession>
<reference evidence="3 4" key="1">
    <citation type="journal article" date="2005" name="Science">
        <title>Genome of the host-cell transforming parasite Theileria annulata compared with T. parva.</title>
        <authorList>
            <person name="Pain A."/>
            <person name="Renauld H."/>
            <person name="Berriman M."/>
            <person name="Murphy L."/>
            <person name="Yeats C.A."/>
            <person name="Weir W."/>
            <person name="Kerhornou A."/>
            <person name="Aslett M."/>
            <person name="Bishop R."/>
            <person name="Bouchier C."/>
            <person name="Cochet M."/>
            <person name="Coulson R.M.R."/>
            <person name="Cronin A."/>
            <person name="de Villiers E.P."/>
            <person name="Fraser A."/>
            <person name="Fosker N."/>
            <person name="Gardner M."/>
            <person name="Goble A."/>
            <person name="Griffiths-Jones S."/>
            <person name="Harris D.E."/>
            <person name="Katzer F."/>
            <person name="Larke N."/>
            <person name="Lord A."/>
            <person name="Maser P."/>
            <person name="McKellar S."/>
            <person name="Mooney P."/>
            <person name="Morton F."/>
            <person name="Nene V."/>
            <person name="O'Neil S."/>
            <person name="Price C."/>
            <person name="Quail M.A."/>
            <person name="Rabbinowitsch E."/>
            <person name="Rawlings N.D."/>
            <person name="Rutter S."/>
            <person name="Saunders D."/>
            <person name="Seeger K."/>
            <person name="Shah T."/>
            <person name="Squares R."/>
            <person name="Squares S."/>
            <person name="Tivey A."/>
            <person name="Walker A.R."/>
            <person name="Woodward J."/>
            <person name="Dobbelaere D.A.E."/>
            <person name="Langsley G."/>
            <person name="Rajandream M.A."/>
            <person name="McKeever D."/>
            <person name="Shiels B."/>
            <person name="Tait A."/>
            <person name="Barrell B.G."/>
            <person name="Hall N."/>
        </authorList>
    </citation>
    <scope>NUCLEOTIDE SEQUENCE [LARGE SCALE GENOMIC DNA]</scope>
    <source>
        <strain evidence="4">Ankara</strain>
    </source>
</reference>
<dbReference type="VEuPathDB" id="PiroplasmaDB:TA20210"/>
<dbReference type="InterPro" id="IPR000504">
    <property type="entry name" value="RRM_dom"/>
</dbReference>
<dbReference type="GO" id="GO:0005847">
    <property type="term" value="C:mRNA cleavage and polyadenylation specificity factor complex"/>
    <property type="evidence" value="ECO:0007669"/>
    <property type="project" value="TreeGrafter"/>
</dbReference>
<evidence type="ECO:0000259" key="2">
    <source>
        <dbReference type="PROSITE" id="PS50102"/>
    </source>
</evidence>
<dbReference type="Gene3D" id="3.30.70.330">
    <property type="match status" value="1"/>
</dbReference>
<dbReference type="OrthoDB" id="362016at2759"/>
<dbReference type="GO" id="GO:0003729">
    <property type="term" value="F:mRNA binding"/>
    <property type="evidence" value="ECO:0007669"/>
    <property type="project" value="TreeGrafter"/>
</dbReference>
<organism evidence="3 4">
    <name type="scientific">Theileria annulata</name>
    <dbReference type="NCBI Taxonomy" id="5874"/>
    <lineage>
        <taxon>Eukaryota</taxon>
        <taxon>Sar</taxon>
        <taxon>Alveolata</taxon>
        <taxon>Apicomplexa</taxon>
        <taxon>Aconoidasida</taxon>
        <taxon>Piroplasmida</taxon>
        <taxon>Theileriidae</taxon>
        <taxon>Theileria</taxon>
    </lineage>
</organism>
<dbReference type="SUPFAM" id="SSF54928">
    <property type="entry name" value="RNA-binding domain, RBD"/>
    <property type="match status" value="1"/>
</dbReference>
<dbReference type="EMBL" id="CR940347">
    <property type="protein sequence ID" value="CAI73524.1"/>
    <property type="molecule type" value="Genomic_DNA"/>
</dbReference>
<dbReference type="OMA" id="ALIRICV"/>
<dbReference type="PANTHER" id="PTHR45735:SF2">
    <property type="entry name" value="CLEAVAGE STIMULATION FACTOR SUBUNIT 2"/>
    <property type="match status" value="1"/>
</dbReference>
<evidence type="ECO:0000256" key="1">
    <source>
        <dbReference type="PROSITE-ProRule" id="PRU00176"/>
    </source>
</evidence>
<dbReference type="Pfam" id="PF00076">
    <property type="entry name" value="RRM_1"/>
    <property type="match status" value="1"/>
</dbReference>
<dbReference type="SMART" id="SM00360">
    <property type="entry name" value="RRM"/>
    <property type="match status" value="1"/>
</dbReference>
<dbReference type="STRING" id="5874.Q4UHB5"/>
<keyword evidence="4" id="KW-1185">Reference proteome</keyword>
<dbReference type="KEGG" id="tan:TA20210"/>
<dbReference type="RefSeq" id="XP_954201.1">
    <property type="nucleotide sequence ID" value="XM_949108.1"/>
</dbReference>
<dbReference type="Proteomes" id="UP000001950">
    <property type="component" value="Chromosome 1"/>
</dbReference>
<evidence type="ECO:0000313" key="3">
    <source>
        <dbReference type="EMBL" id="CAI73524.1"/>
    </source>
</evidence>
<protein>
    <submittedName>
        <fullName evidence="3">RNA-binding protein, putative</fullName>
    </submittedName>
</protein>
<dbReference type="InterPro" id="IPR035979">
    <property type="entry name" value="RBD_domain_sf"/>
</dbReference>
<feature type="domain" description="RRM" evidence="2">
    <location>
        <begin position="8"/>
        <end position="86"/>
    </location>
</feature>
<dbReference type="eggNOG" id="KOG4210">
    <property type="taxonomic scope" value="Eukaryota"/>
</dbReference>
<dbReference type="AlphaFoldDB" id="Q4UHB5"/>
<proteinExistence type="predicted"/>
<keyword evidence="1" id="KW-0694">RNA-binding</keyword>
<gene>
    <name evidence="3" type="ORF">TA20210</name>
</gene>
<dbReference type="PANTHER" id="PTHR45735">
    <property type="entry name" value="CLEAVAGE STIMULATION FACTOR SUBUNIT 2"/>
    <property type="match status" value="1"/>
</dbReference>